<dbReference type="STRING" id="1844972.A7K91_20695"/>
<proteinExistence type="predicted"/>
<dbReference type="Proteomes" id="UP000092024">
    <property type="component" value="Unassembled WGS sequence"/>
</dbReference>
<dbReference type="Pfam" id="PF21307">
    <property type="entry name" value="Glyco_hydro_95_C"/>
    <property type="match status" value="1"/>
</dbReference>
<dbReference type="OrthoDB" id="9802600at2"/>
<evidence type="ECO:0000259" key="1">
    <source>
        <dbReference type="Pfam" id="PF14498"/>
    </source>
</evidence>
<dbReference type="InterPro" id="IPR016518">
    <property type="entry name" value="Alpha-L-fucosidase"/>
</dbReference>
<accession>A0A1A5YKM9</accession>
<dbReference type="AlphaFoldDB" id="A0A1A5YKM9"/>
<evidence type="ECO:0000313" key="5">
    <source>
        <dbReference type="Proteomes" id="UP000092024"/>
    </source>
</evidence>
<evidence type="ECO:0000313" key="4">
    <source>
        <dbReference type="EMBL" id="OBR66161.1"/>
    </source>
</evidence>
<evidence type="ECO:0000259" key="2">
    <source>
        <dbReference type="Pfam" id="PF21307"/>
    </source>
</evidence>
<dbReference type="GO" id="GO:0005975">
    <property type="term" value="P:carbohydrate metabolic process"/>
    <property type="evidence" value="ECO:0007669"/>
    <property type="project" value="InterPro"/>
</dbReference>
<gene>
    <name evidence="4" type="ORF">A7K91_20695</name>
</gene>
<organism evidence="4 5">
    <name type="scientific">Paenibacillus oryzae</name>
    <dbReference type="NCBI Taxonomy" id="1844972"/>
    <lineage>
        <taxon>Bacteria</taxon>
        <taxon>Bacillati</taxon>
        <taxon>Bacillota</taxon>
        <taxon>Bacilli</taxon>
        <taxon>Bacillales</taxon>
        <taxon>Paenibacillaceae</taxon>
        <taxon>Paenibacillus</taxon>
    </lineage>
</organism>
<dbReference type="Pfam" id="PF22124">
    <property type="entry name" value="Glyco_hydro_95_cat"/>
    <property type="match status" value="1"/>
</dbReference>
<evidence type="ECO:0000259" key="3">
    <source>
        <dbReference type="Pfam" id="PF22124"/>
    </source>
</evidence>
<feature type="domain" description="Glycosyl hydrolase family 95 N-terminal" evidence="1">
    <location>
        <begin position="9"/>
        <end position="244"/>
    </location>
</feature>
<dbReference type="EMBL" id="LYPA01000050">
    <property type="protein sequence ID" value="OBR66161.1"/>
    <property type="molecule type" value="Genomic_DNA"/>
</dbReference>
<dbReference type="InterPro" id="IPR054363">
    <property type="entry name" value="GH95_cat"/>
</dbReference>
<dbReference type="FunFam" id="1.50.10.10:FF:000028">
    <property type="entry name" value="Alpha-L-fucosidase 2"/>
    <property type="match status" value="1"/>
</dbReference>
<dbReference type="InterPro" id="IPR012341">
    <property type="entry name" value="6hp_glycosidase-like_sf"/>
</dbReference>
<dbReference type="InterPro" id="IPR027414">
    <property type="entry name" value="GH95_N_dom"/>
</dbReference>
<keyword evidence="5" id="KW-1185">Reference proteome</keyword>
<reference evidence="4 5" key="1">
    <citation type="submission" date="2016-05" db="EMBL/GenBank/DDBJ databases">
        <title>Paenibacillus oryzae. sp. nov., isolated from the rice root.</title>
        <authorList>
            <person name="Zhang J."/>
            <person name="Zhang X."/>
        </authorList>
    </citation>
    <scope>NUCLEOTIDE SEQUENCE [LARGE SCALE GENOMIC DNA]</scope>
    <source>
        <strain evidence="4 5">1DrF-4</strain>
    </source>
</reference>
<dbReference type="SUPFAM" id="SSF48208">
    <property type="entry name" value="Six-hairpin glycosidases"/>
    <property type="match status" value="1"/>
</dbReference>
<dbReference type="PANTHER" id="PTHR31084:SF0">
    <property type="entry name" value="ALPHA-L-FUCOSIDASE 2"/>
    <property type="match status" value="1"/>
</dbReference>
<dbReference type="PANTHER" id="PTHR31084">
    <property type="entry name" value="ALPHA-L-FUCOSIDASE 2"/>
    <property type="match status" value="1"/>
</dbReference>
<protein>
    <submittedName>
        <fullName evidence="4">Alpha-L-fucosidase</fullName>
    </submittedName>
</protein>
<comment type="caution">
    <text evidence="4">The sequence shown here is derived from an EMBL/GenBank/DDBJ whole genome shotgun (WGS) entry which is preliminary data.</text>
</comment>
<feature type="domain" description="Alpha fucosidase A-like C-terminal" evidence="2">
    <location>
        <begin position="669"/>
        <end position="762"/>
    </location>
</feature>
<dbReference type="Pfam" id="PF14498">
    <property type="entry name" value="Glyco_hyd_65N_2"/>
    <property type="match status" value="1"/>
</dbReference>
<dbReference type="RefSeq" id="WP_068682314.1">
    <property type="nucleotide sequence ID" value="NZ_LYPA01000050.1"/>
</dbReference>
<dbReference type="InterPro" id="IPR008928">
    <property type="entry name" value="6-hairpin_glycosidase_sf"/>
</dbReference>
<dbReference type="PIRSF" id="PIRSF007663">
    <property type="entry name" value="UCP007663"/>
    <property type="match status" value="1"/>
</dbReference>
<feature type="domain" description="Glycosyl hydrolase family 95 catalytic" evidence="3">
    <location>
        <begin position="262"/>
        <end position="667"/>
    </location>
</feature>
<name>A0A1A5YKM9_9BACL</name>
<dbReference type="InterPro" id="IPR049053">
    <property type="entry name" value="AFCA-like_C"/>
</dbReference>
<dbReference type="GO" id="GO:0004560">
    <property type="term" value="F:alpha-L-fucosidase activity"/>
    <property type="evidence" value="ECO:0007669"/>
    <property type="project" value="InterPro"/>
</dbReference>
<dbReference type="Gene3D" id="1.50.10.10">
    <property type="match status" value="1"/>
</dbReference>
<sequence>MSAVEKARLWYDRPAANWNEALPVGNGKLGGMVFGRCTEERIALNEDSVWYGGPRDRNNPDALSNLEQIRSLLREGKLREAQELSVLALAGVPESQRHYMPLGDLLIYFQSGGEPESYVRELCLDQAIASVTCRIGGVESARETFASHPDQVLVTRIANNSPGSLSFKARLDRGNSRYVDAFVKLDDNTVMMKGRCGGSDGMDFACAVKVIAYGGRVRVLGEHVLVEDADSVVLLVAAATTFRHEFPESVIADRLEAASRLNYETLKARHIADYRSLFGRVSFELDHPPGEMAVLPTDKRLQRLKDGQKDNGLVPLYFQFGRYLLIASSRPGSLPANLQGIWNEHMLPPWDSKYTININAQMNYWPAEVCNLPELHEPLFDLIARMREPGGVTARSMYGCGGFVAHHNTDIWGDTAPQDKYPPATFWPMGAAWLCLHLWEHYEYGLDRAFLETAYPLLRDAAAFFVDFLQENGDGVMVTSPSVSPENTYMLPSGESGTLCIAPSMDAQILNELFNACLEASAVLGCDPALRLTWAKLLEKLPKPLIGRHGQIQEWLEDYEEAEPGHRHISHLFALHPGRQISVSQTPELAKAARVTLERRLANGGGHTGWSRAWIINFWARLEDGEMASAHIRELLAHSTLPNLLDNHPPFQIDGNFGGTAGIAEMLLQSHSGYIHLLPALPKDWRSGAIKGLRARGGYEVDISWNEGRLQEARLRPSRDGICRVSGASALTVFAGGAHQTDVRQVAGAMEWLAEQGIEYVLKPV</sequence>